<geneLocation type="plasmid" evidence="1 2">
    <name>pCIG1485E</name>
</geneLocation>
<protein>
    <recommendedName>
        <fullName evidence="3">HD domain-containing protein</fullName>
    </recommendedName>
</protein>
<dbReference type="HOGENOM" id="CLU_089999_2_0_7"/>
<dbReference type="OrthoDB" id="5329803at2"/>
<evidence type="ECO:0000313" key="1">
    <source>
        <dbReference type="EMBL" id="AII15552.1"/>
    </source>
</evidence>
<sequence length="182" mass="21031">MSQIMNWAGNLIDPFNLKEEDFENAGMQAAVTLSRVQRFWGQLREPYTVAQHCLSLVEYFNGDKELQAIAISHEIYEAMGLGDIPTPVKKMLPQVKNAENQALEMFAKLYELDHNKFHEEIIKRADKGLMVMEAKALMPKNPSYNWEEKYGSPVGKLYKLGATEMEIKKDFLLKWQELFGRL</sequence>
<dbReference type="EMBL" id="CP009044">
    <property type="protein sequence ID" value="AII15552.1"/>
    <property type="molecule type" value="Genomic_DNA"/>
</dbReference>
<evidence type="ECO:0008006" key="3">
    <source>
        <dbReference type="Google" id="ProtNLM"/>
    </source>
</evidence>
<organism evidence="1 2">
    <name type="scientific">Campylobacter iguaniorum</name>
    <dbReference type="NCBI Taxonomy" id="1244531"/>
    <lineage>
        <taxon>Bacteria</taxon>
        <taxon>Pseudomonadati</taxon>
        <taxon>Campylobacterota</taxon>
        <taxon>Epsilonproteobacteria</taxon>
        <taxon>Campylobacterales</taxon>
        <taxon>Campylobacteraceae</taxon>
        <taxon>Campylobacter</taxon>
    </lineage>
</organism>
<keyword evidence="1" id="KW-0614">Plasmid</keyword>
<dbReference type="eggNOG" id="COG1896">
    <property type="taxonomic scope" value="Bacteria"/>
</dbReference>
<gene>
    <name evidence="1" type="ORF">CIG1485E_a0027</name>
</gene>
<dbReference type="AlphaFoldDB" id="A0A076FDS1"/>
<accession>A0A076FDS1</accession>
<keyword evidence="2" id="KW-1185">Reference proteome</keyword>
<dbReference type="Gene3D" id="1.10.3210.10">
    <property type="entry name" value="Hypothetical protein af1432"/>
    <property type="match status" value="1"/>
</dbReference>
<dbReference type="Proteomes" id="UP000028486">
    <property type="component" value="Plasmid pCIG1485E"/>
</dbReference>
<name>A0A076FDS1_9BACT</name>
<evidence type="ECO:0000313" key="2">
    <source>
        <dbReference type="Proteomes" id="UP000028486"/>
    </source>
</evidence>
<proteinExistence type="predicted"/>
<dbReference type="SUPFAM" id="SSF109604">
    <property type="entry name" value="HD-domain/PDEase-like"/>
    <property type="match status" value="1"/>
</dbReference>
<dbReference type="RefSeq" id="WP_041572680.1">
    <property type="nucleotide sequence ID" value="NZ_CP009044.1"/>
</dbReference>
<dbReference type="KEGG" id="caj:CIG1485E_a0027"/>
<reference evidence="1 2" key="1">
    <citation type="journal article" date="2014" name="Genome Announc.">
        <title>Complete Genome Sequence of Campylobacter iguaniorum Strain 1485ET, Isolated from a Bearded Dragon (Pogona vitticeps).</title>
        <authorList>
            <person name="Gilbert M.J."/>
            <person name="Miller W.G."/>
            <person name="Yee E."/>
            <person name="Kik M."/>
            <person name="Wagenaar J.A."/>
            <person name="Duim B."/>
        </authorList>
    </citation>
    <scope>NUCLEOTIDE SEQUENCE [LARGE SCALE GENOMIC DNA]</scope>
    <source>
        <strain evidence="1 2">1485E</strain>
        <plasmid evidence="1">pCIG1485E</plasmid>
    </source>
</reference>